<feature type="compositionally biased region" description="Polar residues" evidence="1">
    <location>
        <begin position="52"/>
        <end position="82"/>
    </location>
</feature>
<feature type="region of interest" description="Disordered" evidence="1">
    <location>
        <begin position="186"/>
        <end position="243"/>
    </location>
</feature>
<feature type="region of interest" description="Disordered" evidence="1">
    <location>
        <begin position="15"/>
        <end position="82"/>
    </location>
</feature>
<feature type="compositionally biased region" description="Gly residues" evidence="1">
    <location>
        <begin position="38"/>
        <end position="48"/>
    </location>
</feature>
<feature type="compositionally biased region" description="Polar residues" evidence="1">
    <location>
        <begin position="476"/>
        <end position="488"/>
    </location>
</feature>
<evidence type="ECO:0000313" key="3">
    <source>
        <dbReference type="Proteomes" id="UP001230504"/>
    </source>
</evidence>
<feature type="compositionally biased region" description="Polar residues" evidence="1">
    <location>
        <begin position="229"/>
        <end position="241"/>
    </location>
</feature>
<protein>
    <submittedName>
        <fullName evidence="2">Uncharacterized protein</fullName>
    </submittedName>
</protein>
<evidence type="ECO:0000313" key="2">
    <source>
        <dbReference type="EMBL" id="KAK1598544.1"/>
    </source>
</evidence>
<feature type="compositionally biased region" description="Basic and acidic residues" evidence="1">
    <location>
        <begin position="201"/>
        <end position="214"/>
    </location>
</feature>
<name>A0AAD8QCK8_9PEZI</name>
<dbReference type="GeneID" id="85443970"/>
<evidence type="ECO:0000256" key="1">
    <source>
        <dbReference type="SAM" id="MobiDB-lite"/>
    </source>
</evidence>
<comment type="caution">
    <text evidence="2">The sequence shown here is derived from an EMBL/GenBank/DDBJ whole genome shotgun (WGS) entry which is preliminary data.</text>
</comment>
<dbReference type="AlphaFoldDB" id="A0AAD8QCK8"/>
<proteinExistence type="predicted"/>
<keyword evidence="3" id="KW-1185">Reference proteome</keyword>
<sequence length="499" mass="52813">MDRAAQMEAARILAQEFKSGGNSRRAGGTRGSGRDGLRGGGGTYGVGAGRSLNNPRSEFSRSPMNRPMPTSSRSALSVGNANKTPTRINPSLAGWLGGQSTDQNKPAKSAPVATKEATVTVPVDTKLASWLTNSSQSQPPSTKQVPKANATIGPDISASEIDSAVGPAAFSQNQTILKEPMRVTAQTQSPTSSTISKTHPVKQEVSDSPFEKKATSTSKGNGPAKSIRASENSSTVHTQGEINAKGPVVDTATSSQASDIPQGQHPVCSTVAAYDGQVSRLLETDYPKDNTQKAANKTGSNLQLRQQPKVGTLLWALQHIEAGLELPDPQQIKAHGYQINDNGPRIQSVAASQSDDVRGTVSQGRNQKTENDEGRIVLTDEISCDCPKRSHPVIGLAASKHNMDIDGDVDISGMSTTARNKFAVNVILHDHSKPDCPVLLRTKMKYPLYFGANPATVDNGDDGLNVTVWEGPHQATPPTQQLRQSSSAGRGLMSSIWAD</sequence>
<reference evidence="2" key="1">
    <citation type="submission" date="2021-06" db="EMBL/GenBank/DDBJ databases">
        <title>Comparative genomics, transcriptomics and evolutionary studies reveal genomic signatures of adaptation to plant cell wall in hemibiotrophic fungi.</title>
        <authorList>
            <consortium name="DOE Joint Genome Institute"/>
            <person name="Baroncelli R."/>
            <person name="Diaz J.F."/>
            <person name="Benocci T."/>
            <person name="Peng M."/>
            <person name="Battaglia E."/>
            <person name="Haridas S."/>
            <person name="Andreopoulos W."/>
            <person name="Labutti K."/>
            <person name="Pangilinan J."/>
            <person name="Floch G.L."/>
            <person name="Makela M.R."/>
            <person name="Henrissat B."/>
            <person name="Grigoriev I.V."/>
            <person name="Crouch J.A."/>
            <person name="De Vries R.P."/>
            <person name="Sukno S.A."/>
            <person name="Thon M.R."/>
        </authorList>
    </citation>
    <scope>NUCLEOTIDE SEQUENCE</scope>
    <source>
        <strain evidence="2">CBS 125086</strain>
    </source>
</reference>
<accession>A0AAD8QCK8</accession>
<dbReference type="RefSeq" id="XP_060419221.1">
    <property type="nucleotide sequence ID" value="XM_060559730.1"/>
</dbReference>
<dbReference type="EMBL" id="JAHLJV010000004">
    <property type="protein sequence ID" value="KAK1598544.1"/>
    <property type="molecule type" value="Genomic_DNA"/>
</dbReference>
<organism evidence="2 3">
    <name type="scientific">Colletotrichum navitas</name>
    <dbReference type="NCBI Taxonomy" id="681940"/>
    <lineage>
        <taxon>Eukaryota</taxon>
        <taxon>Fungi</taxon>
        <taxon>Dikarya</taxon>
        <taxon>Ascomycota</taxon>
        <taxon>Pezizomycotina</taxon>
        <taxon>Sordariomycetes</taxon>
        <taxon>Hypocreomycetidae</taxon>
        <taxon>Glomerellales</taxon>
        <taxon>Glomerellaceae</taxon>
        <taxon>Colletotrichum</taxon>
        <taxon>Colletotrichum graminicola species complex</taxon>
    </lineage>
</organism>
<dbReference type="Proteomes" id="UP001230504">
    <property type="component" value="Unassembled WGS sequence"/>
</dbReference>
<gene>
    <name evidence="2" type="ORF">LY79DRAFT_575741</name>
</gene>
<feature type="region of interest" description="Disordered" evidence="1">
    <location>
        <begin position="467"/>
        <end position="499"/>
    </location>
</feature>
<feature type="compositionally biased region" description="Polar residues" evidence="1">
    <location>
        <begin position="186"/>
        <end position="197"/>
    </location>
</feature>